<comment type="caution">
    <text evidence="1">The sequence shown here is derived from an EMBL/GenBank/DDBJ whole genome shotgun (WGS) entry which is preliminary data.</text>
</comment>
<evidence type="ECO:0000313" key="2">
    <source>
        <dbReference type="Proteomes" id="UP001595990"/>
    </source>
</evidence>
<dbReference type="RefSeq" id="WP_411952184.1">
    <property type="nucleotide sequence ID" value="NZ_JBHSFS010000029.1"/>
</dbReference>
<name>A0ABV9BVD5_9ACTN</name>
<proteinExistence type="predicted"/>
<accession>A0ABV9BVD5</accession>
<sequence length="147" mass="15691">MDHSYRPHFAVLGAHGGAGVTTTTAMLDPERQGRAIELPPGTPMPPNHVPVLVARSTAYGVQRAAHLLGHWHPGLGRPWLVVVRDAPLPQLPTVSYRLRALGARVLGVVHVPYLAALRSADSPADVLPHRSVVKAAAALRTGLRLND</sequence>
<gene>
    <name evidence="1" type="ORF">ACFPEN_34415</name>
</gene>
<protein>
    <submittedName>
        <fullName evidence="1">Uncharacterized protein</fullName>
    </submittedName>
</protein>
<keyword evidence="2" id="KW-1185">Reference proteome</keyword>
<dbReference type="EMBL" id="JBHSFS010000029">
    <property type="protein sequence ID" value="MFC4517962.1"/>
    <property type="molecule type" value="Genomic_DNA"/>
</dbReference>
<dbReference type="Proteomes" id="UP001595990">
    <property type="component" value="Unassembled WGS sequence"/>
</dbReference>
<organism evidence="1 2">
    <name type="scientific">Streptomyces ehimensis</name>
    <dbReference type="NCBI Taxonomy" id="68195"/>
    <lineage>
        <taxon>Bacteria</taxon>
        <taxon>Bacillati</taxon>
        <taxon>Actinomycetota</taxon>
        <taxon>Actinomycetes</taxon>
        <taxon>Kitasatosporales</taxon>
        <taxon>Streptomycetaceae</taxon>
        <taxon>Streptomyces</taxon>
    </lineage>
</organism>
<evidence type="ECO:0000313" key="1">
    <source>
        <dbReference type="EMBL" id="MFC4517962.1"/>
    </source>
</evidence>
<reference evidence="2" key="1">
    <citation type="journal article" date="2019" name="Int. J. Syst. Evol. Microbiol.">
        <title>The Global Catalogue of Microorganisms (GCM) 10K type strain sequencing project: providing services to taxonomists for standard genome sequencing and annotation.</title>
        <authorList>
            <consortium name="The Broad Institute Genomics Platform"/>
            <consortium name="The Broad Institute Genome Sequencing Center for Infectious Disease"/>
            <person name="Wu L."/>
            <person name="Ma J."/>
        </authorList>
    </citation>
    <scope>NUCLEOTIDE SEQUENCE [LARGE SCALE GENOMIC DNA]</scope>
    <source>
        <strain evidence="2">CECT 8064</strain>
    </source>
</reference>